<accession>A0ABQ1G3C1</accession>
<evidence type="ECO:0000313" key="2">
    <source>
        <dbReference type="Proteomes" id="UP000618591"/>
    </source>
</evidence>
<dbReference type="Proteomes" id="UP000618591">
    <property type="component" value="Unassembled WGS sequence"/>
</dbReference>
<comment type="caution">
    <text evidence="1">The sequence shown here is derived from an EMBL/GenBank/DDBJ whole genome shotgun (WGS) entry which is preliminary data.</text>
</comment>
<dbReference type="EMBL" id="BMDW01000002">
    <property type="protein sequence ID" value="GGA36586.1"/>
    <property type="molecule type" value="Genomic_DNA"/>
</dbReference>
<keyword evidence="2" id="KW-1185">Reference proteome</keyword>
<reference evidence="2" key="1">
    <citation type="journal article" date="2019" name="Int. J. Syst. Evol. Microbiol.">
        <title>The Global Catalogue of Microorganisms (GCM) 10K type strain sequencing project: providing services to taxonomists for standard genome sequencing and annotation.</title>
        <authorList>
            <consortium name="The Broad Institute Genomics Platform"/>
            <consortium name="The Broad Institute Genome Sequencing Center for Infectious Disease"/>
            <person name="Wu L."/>
            <person name="Ma J."/>
        </authorList>
    </citation>
    <scope>NUCLEOTIDE SEQUENCE [LARGE SCALE GENOMIC DNA]</scope>
    <source>
        <strain evidence="2">CGMCC 1.10106</strain>
    </source>
</reference>
<evidence type="ECO:0000313" key="1">
    <source>
        <dbReference type="EMBL" id="GGA36586.1"/>
    </source>
</evidence>
<organism evidence="1 2">
    <name type="scientific">Sphingomonas psychrolutea</name>
    <dbReference type="NCBI Taxonomy" id="1259676"/>
    <lineage>
        <taxon>Bacteria</taxon>
        <taxon>Pseudomonadati</taxon>
        <taxon>Pseudomonadota</taxon>
        <taxon>Alphaproteobacteria</taxon>
        <taxon>Sphingomonadales</taxon>
        <taxon>Sphingomonadaceae</taxon>
        <taxon>Sphingomonas</taxon>
    </lineage>
</organism>
<proteinExistence type="predicted"/>
<protein>
    <submittedName>
        <fullName evidence="1">Uncharacterized protein</fullName>
    </submittedName>
</protein>
<gene>
    <name evidence="1" type="ORF">GCM10011395_03610</name>
</gene>
<sequence>MQRRYIAAVNLVGLRVRPAADPFTLSSVAPGVYAAVDGPAALPGSIPGPTLAP</sequence>
<name>A0ABQ1G3C1_9SPHN</name>